<evidence type="ECO:0000256" key="1">
    <source>
        <dbReference type="ARBA" id="ARBA00004496"/>
    </source>
</evidence>
<dbReference type="InterPro" id="IPR014729">
    <property type="entry name" value="Rossmann-like_a/b/a_fold"/>
</dbReference>
<keyword evidence="2 8" id="KW-0963">Cytoplasm</keyword>
<dbReference type="Gene3D" id="1.20.59.20">
    <property type="match status" value="1"/>
</dbReference>
<keyword evidence="4 8" id="KW-0819">tRNA processing</keyword>
<evidence type="ECO:0000256" key="7">
    <source>
        <dbReference type="ARBA" id="ARBA00048539"/>
    </source>
</evidence>
<feature type="domain" description="Lysidine-tRNA(Ile) synthetase C-terminal" evidence="9">
    <location>
        <begin position="381"/>
        <end position="454"/>
    </location>
</feature>
<dbReference type="SUPFAM" id="SSF56037">
    <property type="entry name" value="PheT/TilS domain"/>
    <property type="match status" value="1"/>
</dbReference>
<dbReference type="AlphaFoldDB" id="A0A1A8Y2B2"/>
<dbReference type="SUPFAM" id="SSF52402">
    <property type="entry name" value="Adenine nucleotide alpha hydrolases-like"/>
    <property type="match status" value="1"/>
</dbReference>
<dbReference type="InterPro" id="IPR012796">
    <property type="entry name" value="Lysidine-tRNA-synth_C"/>
</dbReference>
<comment type="subcellular location">
    <subcellularLocation>
        <location evidence="1 8">Cytoplasm</location>
    </subcellularLocation>
</comment>
<dbReference type="CDD" id="cd01992">
    <property type="entry name" value="TilS_N"/>
    <property type="match status" value="1"/>
</dbReference>
<proteinExistence type="inferred from homology"/>
<organism evidence="10 11">
    <name type="scientific">Candidatus Propionivibrio aalborgensis</name>
    <dbReference type="NCBI Taxonomy" id="1860101"/>
    <lineage>
        <taxon>Bacteria</taxon>
        <taxon>Pseudomonadati</taxon>
        <taxon>Pseudomonadota</taxon>
        <taxon>Betaproteobacteria</taxon>
        <taxon>Rhodocyclales</taxon>
        <taxon>Rhodocyclaceae</taxon>
        <taxon>Propionivibrio</taxon>
    </lineage>
</organism>
<keyword evidence="5 8" id="KW-0547">Nucleotide-binding</keyword>
<dbReference type="RefSeq" id="WP_186412678.1">
    <property type="nucleotide sequence ID" value="NZ_FLQY01000396.1"/>
</dbReference>
<dbReference type="GO" id="GO:0005524">
    <property type="term" value="F:ATP binding"/>
    <property type="evidence" value="ECO:0007669"/>
    <property type="project" value="UniProtKB-UniRule"/>
</dbReference>
<dbReference type="SUPFAM" id="SSF82829">
    <property type="entry name" value="MesJ substrate recognition domain-like"/>
    <property type="match status" value="1"/>
</dbReference>
<dbReference type="GO" id="GO:0005737">
    <property type="term" value="C:cytoplasm"/>
    <property type="evidence" value="ECO:0007669"/>
    <property type="project" value="UniProtKB-SubCell"/>
</dbReference>
<keyword evidence="3 8" id="KW-0436">Ligase</keyword>
<dbReference type="PANTHER" id="PTHR43033:SF1">
    <property type="entry name" value="TRNA(ILE)-LYSIDINE SYNTHASE-RELATED"/>
    <property type="match status" value="1"/>
</dbReference>
<evidence type="ECO:0000256" key="6">
    <source>
        <dbReference type="ARBA" id="ARBA00022840"/>
    </source>
</evidence>
<dbReference type="HAMAP" id="MF_01161">
    <property type="entry name" value="tRNA_Ile_lys_synt"/>
    <property type="match status" value="1"/>
</dbReference>
<comment type="domain">
    <text evidence="8">The N-terminal region contains the highly conserved SGGXDS motif, predicted to be a P-loop motif involved in ATP binding.</text>
</comment>
<evidence type="ECO:0000256" key="3">
    <source>
        <dbReference type="ARBA" id="ARBA00022598"/>
    </source>
</evidence>
<dbReference type="Pfam" id="PF01171">
    <property type="entry name" value="ATP_bind_3"/>
    <property type="match status" value="1"/>
</dbReference>
<comment type="similarity">
    <text evidence="8">Belongs to the tRNA(Ile)-lysidine synthase family.</text>
</comment>
<comment type="catalytic activity">
    <reaction evidence="7 8">
        <text>cytidine(34) in tRNA(Ile2) + L-lysine + ATP = lysidine(34) in tRNA(Ile2) + AMP + diphosphate + H(+)</text>
        <dbReference type="Rhea" id="RHEA:43744"/>
        <dbReference type="Rhea" id="RHEA-COMP:10625"/>
        <dbReference type="Rhea" id="RHEA-COMP:10670"/>
        <dbReference type="ChEBI" id="CHEBI:15378"/>
        <dbReference type="ChEBI" id="CHEBI:30616"/>
        <dbReference type="ChEBI" id="CHEBI:32551"/>
        <dbReference type="ChEBI" id="CHEBI:33019"/>
        <dbReference type="ChEBI" id="CHEBI:82748"/>
        <dbReference type="ChEBI" id="CHEBI:83665"/>
        <dbReference type="ChEBI" id="CHEBI:456215"/>
        <dbReference type="EC" id="6.3.4.19"/>
    </reaction>
</comment>
<evidence type="ECO:0000256" key="8">
    <source>
        <dbReference type="HAMAP-Rule" id="MF_01161"/>
    </source>
</evidence>
<dbReference type="Gene3D" id="3.40.50.620">
    <property type="entry name" value="HUPs"/>
    <property type="match status" value="1"/>
</dbReference>
<dbReference type="NCBIfam" id="TIGR02432">
    <property type="entry name" value="lysidine_TilS_N"/>
    <property type="match status" value="1"/>
</dbReference>
<dbReference type="InterPro" id="IPR015262">
    <property type="entry name" value="tRNA_Ile_lys_synt_subst-bd"/>
</dbReference>
<dbReference type="NCBIfam" id="TIGR02433">
    <property type="entry name" value="lysidine_TilS_C"/>
    <property type="match status" value="1"/>
</dbReference>
<dbReference type="GO" id="GO:0006400">
    <property type="term" value="P:tRNA modification"/>
    <property type="evidence" value="ECO:0007669"/>
    <property type="project" value="UniProtKB-UniRule"/>
</dbReference>
<reference evidence="10 11" key="1">
    <citation type="submission" date="2016-06" db="EMBL/GenBank/DDBJ databases">
        <authorList>
            <person name="Kjaerup R.B."/>
            <person name="Dalgaard T.S."/>
            <person name="Juul-Madsen H.R."/>
        </authorList>
    </citation>
    <scope>NUCLEOTIDE SEQUENCE [LARGE SCALE GENOMIC DNA]</scope>
    <source>
        <strain evidence="10">2</strain>
    </source>
</reference>
<dbReference type="InterPro" id="IPR011063">
    <property type="entry name" value="TilS/TtcA_N"/>
</dbReference>
<dbReference type="EC" id="6.3.4.19" evidence="8"/>
<protein>
    <recommendedName>
        <fullName evidence="8">tRNA(Ile)-lysidine synthase</fullName>
        <ecNumber evidence="8">6.3.4.19</ecNumber>
    </recommendedName>
    <alternativeName>
        <fullName evidence="8">tRNA(Ile)-2-lysyl-cytidine synthase</fullName>
    </alternativeName>
    <alternativeName>
        <fullName evidence="8">tRNA(Ile)-lysidine synthetase</fullName>
    </alternativeName>
</protein>
<dbReference type="GO" id="GO:0032267">
    <property type="term" value="F:tRNA(Ile)-lysidine synthase activity"/>
    <property type="evidence" value="ECO:0007669"/>
    <property type="project" value="UniProtKB-EC"/>
</dbReference>
<evidence type="ECO:0000256" key="5">
    <source>
        <dbReference type="ARBA" id="ARBA00022741"/>
    </source>
</evidence>
<dbReference type="SMART" id="SM00977">
    <property type="entry name" value="TilS_C"/>
    <property type="match status" value="1"/>
</dbReference>
<dbReference type="InterPro" id="IPR012094">
    <property type="entry name" value="tRNA_Ile_lys_synt"/>
</dbReference>
<name>A0A1A8Y2B2_9RHOO</name>
<keyword evidence="11" id="KW-1185">Reference proteome</keyword>
<dbReference type="Pfam" id="PF09179">
    <property type="entry name" value="TilS"/>
    <property type="match status" value="1"/>
</dbReference>
<evidence type="ECO:0000256" key="2">
    <source>
        <dbReference type="ARBA" id="ARBA00022490"/>
    </source>
</evidence>
<comment type="function">
    <text evidence="8">Ligates lysine onto the cytidine present at position 34 of the AUA codon-specific tRNA(Ile) that contains the anticodon CAU, in an ATP-dependent manner. Cytidine is converted to lysidine, thus changing the amino acid specificity of the tRNA from methionine to isoleucine.</text>
</comment>
<dbReference type="Proteomes" id="UP000199600">
    <property type="component" value="Unassembled WGS sequence"/>
</dbReference>
<accession>A0A1A8Y2B2</accession>
<sequence>MAAPKSSRCTDRSKADSAQRLVTQLSSFFAPRISPGSRLCVGFSGGLDSVVLLHALSRLRTSLGIPFKLSAIHVHHGISPNADAWAEFCTEYCQRDAVPLRIVRVEVSRDGNEGLEAAARRARHGVFFNCDADWLALAHHRDDQTETVLLNLLRGAGIAGAAGMLVERPQAHGPNLVRPLLDITQAVIKDYAAENSLRWIDDESNDDLHYRRNYLRHTVMPLLDKKFPGAQKALARAAGLFAESALLLDDLAAIDRAALATLTGRIGLTDFNALAPSRARNLLRFEWLSAGFRAPDARWIDEALRQLAKGGLQSETCLATADGELRLYRNELHIIKPCPSIPDKPLPWTGDLELPWAGGRVLFVPTTGAGIRRSLLGDDQVRLLSRQGGERLQPEAGRPRRSLRNLLQEAAVPPWERVRLPYLWCGERLAWVGGVGVDAAFVCPAGEAGVVPVWEPNGQRESAR</sequence>
<evidence type="ECO:0000259" key="9">
    <source>
        <dbReference type="SMART" id="SM00977"/>
    </source>
</evidence>
<dbReference type="InterPro" id="IPR012795">
    <property type="entry name" value="tRNA_Ile_lys_synt_N"/>
</dbReference>
<feature type="binding site" evidence="8">
    <location>
        <begin position="44"/>
        <end position="49"/>
    </location>
    <ligand>
        <name>ATP</name>
        <dbReference type="ChEBI" id="CHEBI:30616"/>
    </ligand>
</feature>
<dbReference type="EMBL" id="FLQY01000396">
    <property type="protein sequence ID" value="SBT11137.1"/>
    <property type="molecule type" value="Genomic_DNA"/>
</dbReference>
<evidence type="ECO:0000313" key="10">
    <source>
        <dbReference type="EMBL" id="SBT11137.1"/>
    </source>
</evidence>
<dbReference type="Pfam" id="PF11734">
    <property type="entry name" value="TilS_C"/>
    <property type="match status" value="1"/>
</dbReference>
<evidence type="ECO:0000256" key="4">
    <source>
        <dbReference type="ARBA" id="ARBA00022694"/>
    </source>
</evidence>
<keyword evidence="6 8" id="KW-0067">ATP-binding</keyword>
<evidence type="ECO:0000313" key="11">
    <source>
        <dbReference type="Proteomes" id="UP000199600"/>
    </source>
</evidence>
<gene>
    <name evidence="8 10" type="primary">tilS</name>
    <name evidence="10" type="ORF">PROAA_900015</name>
</gene>
<dbReference type="PANTHER" id="PTHR43033">
    <property type="entry name" value="TRNA(ILE)-LYSIDINE SYNTHASE-RELATED"/>
    <property type="match status" value="1"/>
</dbReference>